<comment type="caution">
    <text evidence="4">The sequence shown here is derived from an EMBL/GenBank/DDBJ whole genome shotgun (WGS) entry which is preliminary data.</text>
</comment>
<protein>
    <recommendedName>
        <fullName evidence="6">MULE transposase domain-containing protein</fullName>
    </recommendedName>
</protein>
<reference evidence="4 5" key="1">
    <citation type="journal article" date="2017" name="Nat. Commun.">
        <title>Genome assembly with in vitro proximity ligation data and whole-genome triplication in lettuce.</title>
        <authorList>
            <person name="Reyes-Chin-Wo S."/>
            <person name="Wang Z."/>
            <person name="Yang X."/>
            <person name="Kozik A."/>
            <person name="Arikit S."/>
            <person name="Song C."/>
            <person name="Xia L."/>
            <person name="Froenicke L."/>
            <person name="Lavelle D.O."/>
            <person name="Truco M.J."/>
            <person name="Xia R."/>
            <person name="Zhu S."/>
            <person name="Xu C."/>
            <person name="Xu H."/>
            <person name="Xu X."/>
            <person name="Cox K."/>
            <person name="Korf I."/>
            <person name="Meyers B.C."/>
            <person name="Michelmore R.W."/>
        </authorList>
    </citation>
    <scope>NUCLEOTIDE SEQUENCE [LARGE SCALE GENOMIC DNA]</scope>
    <source>
        <strain evidence="5">cv. Salinas</strain>
        <tissue evidence="4">Seedlings</tissue>
    </source>
</reference>
<evidence type="ECO:0000259" key="2">
    <source>
        <dbReference type="Pfam" id="PF10551"/>
    </source>
</evidence>
<feature type="domain" description="MULE transposase" evidence="2">
    <location>
        <begin position="577"/>
        <end position="672"/>
    </location>
</feature>
<evidence type="ECO:0008006" key="6">
    <source>
        <dbReference type="Google" id="ProtNLM"/>
    </source>
</evidence>
<dbReference type="InterPro" id="IPR058594">
    <property type="entry name" value="PB1-like_dom_pln"/>
</dbReference>
<dbReference type="AlphaFoldDB" id="A0A9R1UDB9"/>
<dbReference type="PANTHER" id="PTHR31973">
    <property type="entry name" value="POLYPROTEIN, PUTATIVE-RELATED"/>
    <property type="match status" value="1"/>
</dbReference>
<feature type="region of interest" description="Disordered" evidence="1">
    <location>
        <begin position="285"/>
        <end position="319"/>
    </location>
</feature>
<dbReference type="Proteomes" id="UP000235145">
    <property type="component" value="Unassembled WGS sequence"/>
</dbReference>
<feature type="domain" description="PB1-like" evidence="3">
    <location>
        <begin position="51"/>
        <end position="150"/>
    </location>
</feature>
<dbReference type="EMBL" id="NBSK02000009">
    <property type="protein sequence ID" value="KAJ0185090.1"/>
    <property type="molecule type" value="Genomic_DNA"/>
</dbReference>
<dbReference type="PANTHER" id="PTHR31973:SF190">
    <property type="entry name" value="MULE TRANSPOSASE DOMAIN-CONTAINING PROTEIN"/>
    <property type="match status" value="1"/>
</dbReference>
<evidence type="ECO:0000313" key="5">
    <source>
        <dbReference type="Proteomes" id="UP000235145"/>
    </source>
</evidence>
<keyword evidence="5" id="KW-1185">Reference proteome</keyword>
<evidence type="ECO:0000259" key="3">
    <source>
        <dbReference type="Pfam" id="PF26130"/>
    </source>
</evidence>
<proteinExistence type="predicted"/>
<dbReference type="Pfam" id="PF26130">
    <property type="entry name" value="PB1-like"/>
    <property type="match status" value="1"/>
</dbReference>
<evidence type="ECO:0000313" key="4">
    <source>
        <dbReference type="EMBL" id="KAJ0185090.1"/>
    </source>
</evidence>
<feature type="compositionally biased region" description="Acidic residues" evidence="1">
    <location>
        <begin position="291"/>
        <end position="319"/>
    </location>
</feature>
<dbReference type="Pfam" id="PF10551">
    <property type="entry name" value="MULE"/>
    <property type="match status" value="1"/>
</dbReference>
<accession>A0A9R1UDB9</accession>
<gene>
    <name evidence="4" type="ORF">LSAT_V11C900461820</name>
</gene>
<dbReference type="InterPro" id="IPR018289">
    <property type="entry name" value="MULE_transposase_dom"/>
</dbReference>
<name>A0A9R1UDB9_LACSA</name>
<organism evidence="4 5">
    <name type="scientific">Lactuca sativa</name>
    <name type="common">Garden lettuce</name>
    <dbReference type="NCBI Taxonomy" id="4236"/>
    <lineage>
        <taxon>Eukaryota</taxon>
        <taxon>Viridiplantae</taxon>
        <taxon>Streptophyta</taxon>
        <taxon>Embryophyta</taxon>
        <taxon>Tracheophyta</taxon>
        <taxon>Spermatophyta</taxon>
        <taxon>Magnoliopsida</taxon>
        <taxon>eudicotyledons</taxon>
        <taxon>Gunneridae</taxon>
        <taxon>Pentapetalae</taxon>
        <taxon>asterids</taxon>
        <taxon>campanulids</taxon>
        <taxon>Asterales</taxon>
        <taxon>Asteraceae</taxon>
        <taxon>Cichorioideae</taxon>
        <taxon>Cichorieae</taxon>
        <taxon>Lactucinae</taxon>
        <taxon>Lactuca</taxon>
    </lineage>
</organism>
<evidence type="ECO:0000256" key="1">
    <source>
        <dbReference type="SAM" id="MobiDB-lite"/>
    </source>
</evidence>
<sequence length="823" mass="96195">MVLCMWNLLGPHTSALDLDKDYSKLFNFLFCVSWFVYSKLIDFYFSYGHENFFTLKIHHGGFFTKFPGRKYVKGRLAFFDFVDTDLFSVYDLNDMIREIGYSADDTMYYHYRIPNLDLDCGLKTLGNDQDVLSMAQYVPQNRVINVYVEHGSTRLHTYFMSPSKVVIEQLDDDPSPELNRIRPKKKGIGSCSKKLNMNIPFKESANQAQIEDGGYDFSIPLVPFEPNKQDVVNEFKDDLYFPVPKETDTMQEIIVDINCQDNREILYDFEPFSSDGYQNMGEFDREVEVKEEQDEEDEQGHEEDSKDDSEEHTEEEDDFDYIVEPEAILDYWKVDMRKFNSYVDEVEWFGQGPNIEFDLNQDDDLGVINNYEFESAGYEEDLRRRVLKKIEQEGALFFWGSSCYTIFLWGHMKMLSIKTRRAIYMDKNEKLRVRYTGSHEDSTDCGPSITIIDEHLCLQSRNVKACTSRYLENTILQKVDSDPRIPVIALQEELQMDLELSISRMKVFKSKSIAKEQLYGDYERQYNLLRDYCLELQTNNLGTMVKLEVCNEPNPDRIYICLGELKLGFKSRKWELLGLDGCFSKGTHHGQILTVVGFDSNKGIYPLAYTVVEAETTSSLTWFFEYLGGDLNLDASSNFTFVSNRQKGIIPTIAKVFPNVENRWCLRHINENIKVQWRGEEFRYHLWRCATNATIRHFEIEINEFKDFSGEAHEWLSRAHSDSLLNNMCEVFNSKLEHGRDKPIITYLEYIKVYLMKRHCTVQQKNVASKYRALFYGSGKYQVTGMMFDQHVSAGMEFVQYENIFKMVKKPNNLNIGCIHVIS</sequence>